<protein>
    <submittedName>
        <fullName evidence="1">Uncharacterized protein</fullName>
    </submittedName>
</protein>
<reference evidence="1" key="1">
    <citation type="journal article" date="2021" name="Proc. Natl. Acad. Sci. U.S.A.">
        <title>A Catalog of Tens of Thousands of Viruses from Human Metagenomes Reveals Hidden Associations with Chronic Diseases.</title>
        <authorList>
            <person name="Tisza M.J."/>
            <person name="Buck C.B."/>
        </authorList>
    </citation>
    <scope>NUCLEOTIDE SEQUENCE</scope>
    <source>
        <strain evidence="1">CtG4L18</strain>
    </source>
</reference>
<evidence type="ECO:0000313" key="1">
    <source>
        <dbReference type="EMBL" id="DAF96320.1"/>
    </source>
</evidence>
<sequence length="56" mass="6493">MCVQTGETKIFFLIFKTVVNMHKHETAMNHTPVYTFGLGYPPKTKHNLFTFKTQST</sequence>
<accession>A0A8S5UPA4</accession>
<dbReference type="EMBL" id="BK016114">
    <property type="protein sequence ID" value="DAF96320.1"/>
    <property type="molecule type" value="Genomic_DNA"/>
</dbReference>
<proteinExistence type="predicted"/>
<name>A0A8S5UPA4_9CAUD</name>
<organism evidence="1">
    <name type="scientific">Podoviridae sp. ctG4L18</name>
    <dbReference type="NCBI Taxonomy" id="2825234"/>
    <lineage>
        <taxon>Viruses</taxon>
        <taxon>Duplodnaviria</taxon>
        <taxon>Heunggongvirae</taxon>
        <taxon>Uroviricota</taxon>
        <taxon>Caudoviricetes</taxon>
    </lineage>
</organism>